<gene>
    <name evidence="3" type="ORF">IFDJLNFL_3680</name>
    <name evidence="4" type="ORF">MTDSW087_03810</name>
</gene>
<dbReference type="Gene3D" id="1.10.260.40">
    <property type="entry name" value="lambda repressor-like DNA-binding domains"/>
    <property type="match status" value="1"/>
</dbReference>
<evidence type="ECO:0000313" key="3">
    <source>
        <dbReference type="EMBL" id="GJD57767.1"/>
    </source>
</evidence>
<dbReference type="PANTHER" id="PTHR46797:SF1">
    <property type="entry name" value="METHYLPHOSPHONATE SYNTHASE"/>
    <property type="match status" value="1"/>
</dbReference>
<organism evidence="4 5">
    <name type="scientific">Methylobacterium dankookense</name>
    <dbReference type="NCBI Taxonomy" id="560405"/>
    <lineage>
        <taxon>Bacteria</taxon>
        <taxon>Pseudomonadati</taxon>
        <taxon>Pseudomonadota</taxon>
        <taxon>Alphaproteobacteria</taxon>
        <taxon>Hyphomicrobiales</taxon>
        <taxon>Methylobacteriaceae</taxon>
        <taxon>Methylobacterium</taxon>
    </lineage>
</organism>
<keyword evidence="6" id="KW-1185">Reference proteome</keyword>
<dbReference type="SUPFAM" id="SSF47413">
    <property type="entry name" value="lambda repressor-like DNA-binding domains"/>
    <property type="match status" value="1"/>
</dbReference>
<dbReference type="GO" id="GO:0005829">
    <property type="term" value="C:cytosol"/>
    <property type="evidence" value="ECO:0007669"/>
    <property type="project" value="TreeGrafter"/>
</dbReference>
<dbReference type="Proteomes" id="UP001055303">
    <property type="component" value="Unassembled WGS sequence"/>
</dbReference>
<proteinExistence type="predicted"/>
<dbReference type="InterPro" id="IPR010982">
    <property type="entry name" value="Lambda_DNA-bd_dom_sf"/>
</dbReference>
<sequence>MEPQAIAETIAARMRELREARGLSLQALADRAGIAKSHAWEIEQGRSRNPTIGTAVGIARALGVSLDYLAGLSNAKPDLHPEALRIACEIDALLRRPALIAQQEAASHAEA</sequence>
<dbReference type="CDD" id="cd00093">
    <property type="entry name" value="HTH_XRE"/>
    <property type="match status" value="1"/>
</dbReference>
<dbReference type="EMBL" id="CABFVH010000027">
    <property type="protein sequence ID" value="VUF14099.1"/>
    <property type="molecule type" value="Genomic_DNA"/>
</dbReference>
<dbReference type="InterPro" id="IPR001387">
    <property type="entry name" value="Cro/C1-type_HTH"/>
</dbReference>
<evidence type="ECO:0000313" key="4">
    <source>
        <dbReference type="EMBL" id="VUF14099.1"/>
    </source>
</evidence>
<reference evidence="4 5" key="1">
    <citation type="submission" date="2019-06" db="EMBL/GenBank/DDBJ databases">
        <authorList>
            <person name="Rodrigo-Torres L."/>
            <person name="Arahal R. D."/>
            <person name="Lucena T."/>
        </authorList>
    </citation>
    <scope>NUCLEOTIDE SEQUENCE [LARGE SCALE GENOMIC DNA]</scope>
    <source>
        <strain evidence="4 5">SW08-7</strain>
    </source>
</reference>
<reference evidence="3" key="3">
    <citation type="submission" date="2021-08" db="EMBL/GenBank/DDBJ databases">
        <authorList>
            <person name="Tani A."/>
            <person name="Ola A."/>
            <person name="Ogura Y."/>
            <person name="Katsura K."/>
            <person name="Hayashi T."/>
        </authorList>
    </citation>
    <scope>NUCLEOTIDE SEQUENCE</scope>
    <source>
        <strain evidence="3">DSM 22415</strain>
    </source>
</reference>
<evidence type="ECO:0000259" key="2">
    <source>
        <dbReference type="PROSITE" id="PS50943"/>
    </source>
</evidence>
<name>A0A564G0W1_9HYPH</name>
<evidence type="ECO:0000313" key="5">
    <source>
        <dbReference type="Proteomes" id="UP000401717"/>
    </source>
</evidence>
<dbReference type="GO" id="GO:0003700">
    <property type="term" value="F:DNA-binding transcription factor activity"/>
    <property type="evidence" value="ECO:0007669"/>
    <property type="project" value="TreeGrafter"/>
</dbReference>
<dbReference type="InterPro" id="IPR050807">
    <property type="entry name" value="TransReg_Diox_bact_type"/>
</dbReference>
<evidence type="ECO:0000313" key="6">
    <source>
        <dbReference type="Proteomes" id="UP001055303"/>
    </source>
</evidence>
<reference evidence="3" key="2">
    <citation type="journal article" date="2021" name="Front. Microbiol.">
        <title>Comprehensive Comparative Genomics and Phenotyping of Methylobacterium Species.</title>
        <authorList>
            <person name="Alessa O."/>
            <person name="Ogura Y."/>
            <person name="Fujitani Y."/>
            <person name="Takami H."/>
            <person name="Hayashi T."/>
            <person name="Sahin N."/>
            <person name="Tani A."/>
        </authorList>
    </citation>
    <scope>NUCLEOTIDE SEQUENCE</scope>
    <source>
        <strain evidence="3">DSM 22415</strain>
    </source>
</reference>
<evidence type="ECO:0000256" key="1">
    <source>
        <dbReference type="ARBA" id="ARBA00023125"/>
    </source>
</evidence>
<accession>A0A564G0W1</accession>
<dbReference type="SMART" id="SM00530">
    <property type="entry name" value="HTH_XRE"/>
    <property type="match status" value="1"/>
</dbReference>
<protein>
    <recommendedName>
        <fullName evidence="2">HTH cro/C1-type domain-containing protein</fullName>
    </recommendedName>
</protein>
<keyword evidence="1" id="KW-0238">DNA-binding</keyword>
<dbReference type="PROSITE" id="PS50943">
    <property type="entry name" value="HTH_CROC1"/>
    <property type="match status" value="1"/>
</dbReference>
<dbReference type="EMBL" id="BPQI01000119">
    <property type="protein sequence ID" value="GJD57767.1"/>
    <property type="molecule type" value="Genomic_DNA"/>
</dbReference>
<dbReference type="OrthoDB" id="9813152at2"/>
<dbReference type="Pfam" id="PF01381">
    <property type="entry name" value="HTH_3"/>
    <property type="match status" value="1"/>
</dbReference>
<dbReference type="RefSeq" id="WP_144766468.1">
    <property type="nucleotide sequence ID" value="NZ_BPQI01000119.1"/>
</dbReference>
<dbReference type="AlphaFoldDB" id="A0A564G0W1"/>
<dbReference type="PANTHER" id="PTHR46797">
    <property type="entry name" value="HTH-TYPE TRANSCRIPTIONAL REGULATOR"/>
    <property type="match status" value="1"/>
</dbReference>
<dbReference type="GO" id="GO:0003677">
    <property type="term" value="F:DNA binding"/>
    <property type="evidence" value="ECO:0007669"/>
    <property type="project" value="UniProtKB-KW"/>
</dbReference>
<dbReference type="Proteomes" id="UP000401717">
    <property type="component" value="Unassembled WGS sequence"/>
</dbReference>
<feature type="domain" description="HTH cro/C1-type" evidence="2">
    <location>
        <begin position="14"/>
        <end position="69"/>
    </location>
</feature>